<organism evidence="2">
    <name type="scientific">Siphoviridae sp. ctZE52</name>
    <dbReference type="NCBI Taxonomy" id="2825557"/>
    <lineage>
        <taxon>Viruses</taxon>
        <taxon>Duplodnaviria</taxon>
        <taxon>Heunggongvirae</taxon>
        <taxon>Uroviricota</taxon>
        <taxon>Caudoviricetes</taxon>
    </lineage>
</organism>
<proteinExistence type="predicted"/>
<sequence>MREIKFRGKSTTSGKWVHGMLTTLKNLETEMQNMIIIKNEGVFNEGSASPFFMEWDYIHKDTVGQFTGLKGKSGKEIYEGDLIKAPSGRIYAVIFSTWKYEEKREFLKNN</sequence>
<evidence type="ECO:0000259" key="1">
    <source>
        <dbReference type="Pfam" id="PF09643"/>
    </source>
</evidence>
<dbReference type="SUPFAM" id="SSF159006">
    <property type="entry name" value="YopX-like"/>
    <property type="match status" value="1"/>
</dbReference>
<dbReference type="Pfam" id="PF09643">
    <property type="entry name" value="YopX"/>
    <property type="match status" value="1"/>
</dbReference>
<feature type="domain" description="YopX protein" evidence="1">
    <location>
        <begin position="5"/>
        <end position="108"/>
    </location>
</feature>
<reference evidence="2" key="1">
    <citation type="journal article" date="2021" name="Proc. Natl. Acad. Sci. U.S.A.">
        <title>A Catalog of Tens of Thousands of Viruses from Human Metagenomes Reveals Hidden Associations with Chronic Diseases.</title>
        <authorList>
            <person name="Tisza M.J."/>
            <person name="Buck C.B."/>
        </authorList>
    </citation>
    <scope>NUCLEOTIDE SEQUENCE</scope>
    <source>
        <strain evidence="2">CtZE52</strain>
    </source>
</reference>
<evidence type="ECO:0000313" key="2">
    <source>
        <dbReference type="EMBL" id="DAE01129.1"/>
    </source>
</evidence>
<name>A0A8S5P3V0_9CAUD</name>
<dbReference type="InterPro" id="IPR023385">
    <property type="entry name" value="YopX-like_C"/>
</dbReference>
<protein>
    <submittedName>
        <fullName evidence="2">YopX protein</fullName>
    </submittedName>
</protein>
<dbReference type="EMBL" id="BK015320">
    <property type="protein sequence ID" value="DAE01129.1"/>
    <property type="molecule type" value="Genomic_DNA"/>
</dbReference>
<dbReference type="Gene3D" id="2.30.30.290">
    <property type="entry name" value="YopX-like domains"/>
    <property type="match status" value="1"/>
</dbReference>
<accession>A0A8S5P3V0</accession>
<dbReference type="InterPro" id="IPR019096">
    <property type="entry name" value="YopX_protein"/>
</dbReference>